<dbReference type="Pfam" id="PF00999">
    <property type="entry name" value="Na_H_Exchanger"/>
    <property type="match status" value="1"/>
</dbReference>
<keyword evidence="9" id="KW-0739">Sodium transport</keyword>
<evidence type="ECO:0000256" key="4">
    <source>
        <dbReference type="ARBA" id="ARBA00022692"/>
    </source>
</evidence>
<dbReference type="Proteomes" id="UP000093267">
    <property type="component" value="Chromosome"/>
</dbReference>
<evidence type="ECO:0000256" key="3">
    <source>
        <dbReference type="ARBA" id="ARBA00022475"/>
    </source>
</evidence>
<evidence type="ECO:0000256" key="1">
    <source>
        <dbReference type="ARBA" id="ARBA00004651"/>
    </source>
</evidence>
<dbReference type="GO" id="GO:0098719">
    <property type="term" value="P:sodium ion import across plasma membrane"/>
    <property type="evidence" value="ECO:0007669"/>
    <property type="project" value="TreeGrafter"/>
</dbReference>
<evidence type="ECO:0000259" key="11">
    <source>
        <dbReference type="Pfam" id="PF00999"/>
    </source>
</evidence>
<proteinExistence type="predicted"/>
<keyword evidence="7" id="KW-0406">Ion transport</keyword>
<keyword evidence="2" id="KW-0813">Transport</keyword>
<dbReference type="Gene3D" id="6.10.140.1330">
    <property type="match status" value="1"/>
</dbReference>
<name>A0A1B2IW21_9LACO</name>
<dbReference type="EMBL" id="CP014924">
    <property type="protein sequence ID" value="ANZ66245.1"/>
    <property type="molecule type" value="Genomic_DNA"/>
</dbReference>
<keyword evidence="3" id="KW-1003">Cell membrane</keyword>
<feature type="domain" description="Cation/H+ exchanger transmembrane" evidence="11">
    <location>
        <begin position="12"/>
        <end position="408"/>
    </location>
</feature>
<dbReference type="GO" id="GO:0015386">
    <property type="term" value="F:potassium:proton antiporter activity"/>
    <property type="evidence" value="ECO:0007669"/>
    <property type="project" value="TreeGrafter"/>
</dbReference>
<dbReference type="PANTHER" id="PTHR10110:SF86">
    <property type="entry name" value="SODIUM_HYDROGEN EXCHANGER 7"/>
    <property type="match status" value="1"/>
</dbReference>
<feature type="transmembrane region" description="Helical" evidence="10">
    <location>
        <begin position="384"/>
        <end position="408"/>
    </location>
</feature>
<feature type="transmembrane region" description="Helical" evidence="10">
    <location>
        <begin position="239"/>
        <end position="255"/>
    </location>
</feature>
<keyword evidence="8 10" id="KW-0472">Membrane</keyword>
<dbReference type="AlphaFoldDB" id="A0A1B2IW21"/>
<comment type="subcellular location">
    <subcellularLocation>
        <location evidence="1">Cell membrane</location>
        <topology evidence="1">Multi-pass membrane protein</topology>
    </subcellularLocation>
</comment>
<evidence type="ECO:0000313" key="12">
    <source>
        <dbReference type="EMBL" id="ANZ66245.1"/>
    </source>
</evidence>
<dbReference type="InterPro" id="IPR006153">
    <property type="entry name" value="Cation/H_exchanger_TM"/>
</dbReference>
<feature type="transmembrane region" description="Helical" evidence="10">
    <location>
        <begin position="6"/>
        <end position="24"/>
    </location>
</feature>
<feature type="transmembrane region" description="Helical" evidence="10">
    <location>
        <begin position="276"/>
        <end position="297"/>
    </location>
</feature>
<evidence type="ECO:0000256" key="2">
    <source>
        <dbReference type="ARBA" id="ARBA00022448"/>
    </source>
</evidence>
<dbReference type="KEGG" id="lpd:AYR62_15260"/>
<evidence type="ECO:0000313" key="13">
    <source>
        <dbReference type="Proteomes" id="UP000093267"/>
    </source>
</evidence>
<evidence type="ECO:0000256" key="7">
    <source>
        <dbReference type="ARBA" id="ARBA00023065"/>
    </source>
</evidence>
<keyword evidence="13" id="KW-1185">Reference proteome</keyword>
<feature type="transmembrane region" description="Helical" evidence="10">
    <location>
        <begin position="350"/>
        <end position="372"/>
    </location>
</feature>
<dbReference type="GO" id="GO:0005886">
    <property type="term" value="C:plasma membrane"/>
    <property type="evidence" value="ECO:0007669"/>
    <property type="project" value="UniProtKB-SubCell"/>
</dbReference>
<keyword evidence="6" id="KW-0915">Sodium</keyword>
<evidence type="ECO:0000256" key="10">
    <source>
        <dbReference type="SAM" id="Phobius"/>
    </source>
</evidence>
<feature type="transmembrane region" description="Helical" evidence="10">
    <location>
        <begin position="215"/>
        <end position="233"/>
    </location>
</feature>
<gene>
    <name evidence="12" type="ORF">AYR63_03220</name>
</gene>
<protein>
    <recommendedName>
        <fullName evidence="11">Cation/H+ exchanger transmembrane domain-containing protein</fullName>
    </recommendedName>
</protein>
<accession>A0A1B2IW21</accession>
<dbReference type="PANTHER" id="PTHR10110">
    <property type="entry name" value="SODIUM/HYDROGEN EXCHANGER"/>
    <property type="match status" value="1"/>
</dbReference>
<feature type="transmembrane region" description="Helical" evidence="10">
    <location>
        <begin position="183"/>
        <end position="208"/>
    </location>
</feature>
<keyword evidence="5 10" id="KW-1133">Transmembrane helix</keyword>
<feature type="transmembrane region" description="Helical" evidence="10">
    <location>
        <begin position="309"/>
        <end position="329"/>
    </location>
</feature>
<dbReference type="RefSeq" id="WP_065901604.1">
    <property type="nucleotide sequence ID" value="NZ_CP014912.1"/>
</dbReference>
<evidence type="ECO:0000256" key="5">
    <source>
        <dbReference type="ARBA" id="ARBA00022989"/>
    </source>
</evidence>
<evidence type="ECO:0000256" key="8">
    <source>
        <dbReference type="ARBA" id="ARBA00023136"/>
    </source>
</evidence>
<dbReference type="GO" id="GO:0015385">
    <property type="term" value="F:sodium:proton antiporter activity"/>
    <property type="evidence" value="ECO:0007669"/>
    <property type="project" value="InterPro"/>
</dbReference>
<dbReference type="InterPro" id="IPR018422">
    <property type="entry name" value="Cation/H_exchanger_CPA1"/>
</dbReference>
<feature type="transmembrane region" description="Helical" evidence="10">
    <location>
        <begin position="84"/>
        <end position="107"/>
    </location>
</feature>
<keyword evidence="4 10" id="KW-0812">Transmembrane</keyword>
<dbReference type="GO" id="GO:0051453">
    <property type="term" value="P:regulation of intracellular pH"/>
    <property type="evidence" value="ECO:0007669"/>
    <property type="project" value="TreeGrafter"/>
</dbReference>
<evidence type="ECO:0000256" key="6">
    <source>
        <dbReference type="ARBA" id="ARBA00023053"/>
    </source>
</evidence>
<feature type="transmembrane region" description="Helical" evidence="10">
    <location>
        <begin position="55"/>
        <end position="77"/>
    </location>
</feature>
<organism evidence="12 13">
    <name type="scientific">Secundilactobacillus paracollinoides</name>
    <dbReference type="NCBI Taxonomy" id="240427"/>
    <lineage>
        <taxon>Bacteria</taxon>
        <taxon>Bacillati</taxon>
        <taxon>Bacillota</taxon>
        <taxon>Bacilli</taxon>
        <taxon>Lactobacillales</taxon>
        <taxon>Lactobacillaceae</taxon>
        <taxon>Secundilactobacillus</taxon>
    </lineage>
</organism>
<sequence length="718" mass="80548">MEIFLTVTLLVIAAVGANIIYTVFPRIPLAFYQIGAGLLLSFVPTFNNFDLEPEIFMLLIIAPLMFNDGQSTNYSLLLRRIRAVLSLAVGLAVVTIIVGGFVAHLLWTGVSIALMFALAAIVAPTDSVAVESITDGIEVPEHVMAALKNESLFNDASRIVAFSLALNAFTTGKFSVGYGIQHFLVVFLGGIVLGIVLGFVAVWIRLFFQQKSLDIIAILLPFNLLTPFIVYLLAEHLGLSGILAVVACGVVHGVQQSRLRLTSTENQIVTRTTSEVVADLLNGFVFVLLGASLPNVWQNLSRSDTEELPKLVTVAVVLYVVMFLLRFAWSQFNLVRMHDTRHKHNTVRESLVLALGGVHGTITLAMAFSLPLTVNGQAFPIRNALILVAGIIILMSLIVPTIVLPLILPHETNPYTDEEVEKHVAGMVNFAIDQLKSMEANTSVLAPVIETLNSQKGSSAYVTNSKVVHQLLAEAGEAQTEAITDLIEEGKVDRQFGWKYNRVQMFQTQFAFQNPFQRIVMWCRMVGYRFFPNLAKRQRAKQISQWQEKKKQWQIDHPDQKPEETDQDRLLPEIRKENAQLPANVQQVPAKRQHYSRKQLQEIKKAQTPEDRQKFLDTMSELETAGYNAVMLYLTSVENDENRAEVGVIRHYYMVRHNRFSQSETKNETESELFIRAFQFEYTYVQGTAKQQDLSSELVKTLQQKISMDQLVYMQSNG</sequence>
<reference evidence="12 13" key="1">
    <citation type="submission" date="2016-03" db="EMBL/GenBank/DDBJ databases">
        <title>Pediococcus and Lactobacillus from brewery environment - whole genome sequencing and assembly.</title>
        <authorList>
            <person name="Behr J."/>
            <person name="Geissler A.J."/>
            <person name="Vogel R.F."/>
        </authorList>
    </citation>
    <scope>NUCLEOTIDE SEQUENCE [LARGE SCALE GENOMIC DNA]</scope>
    <source>
        <strain evidence="12 13">TMW 1.1995</strain>
    </source>
</reference>
<evidence type="ECO:0000256" key="9">
    <source>
        <dbReference type="ARBA" id="ARBA00023201"/>
    </source>
</evidence>
<dbReference type="STRING" id="240427.AYR62_15260"/>